<reference evidence="1 2" key="1">
    <citation type="submission" date="2019-06" db="EMBL/GenBank/DDBJ databases">
        <title>Sequencing the genomes of 1000 actinobacteria strains.</title>
        <authorList>
            <person name="Klenk H.-P."/>
        </authorList>
    </citation>
    <scope>NUCLEOTIDE SEQUENCE [LARGE SCALE GENOMIC DNA]</scope>
    <source>
        <strain evidence="1 2">DSM 103495</strain>
    </source>
</reference>
<keyword evidence="2" id="KW-1185">Reference proteome</keyword>
<proteinExistence type="predicted"/>
<comment type="caution">
    <text evidence="1">The sequence shown here is derived from an EMBL/GenBank/DDBJ whole genome shotgun (WGS) entry which is preliminary data.</text>
</comment>
<evidence type="ECO:0000313" key="1">
    <source>
        <dbReference type="EMBL" id="TQM28496.1"/>
    </source>
</evidence>
<gene>
    <name evidence="1" type="ORF">FB390_0065</name>
</gene>
<name>A0A543F3U4_9NOCA</name>
<organism evidence="1 2">
    <name type="scientific">Nocardia bhagyanarayanae</name>
    <dbReference type="NCBI Taxonomy" id="1215925"/>
    <lineage>
        <taxon>Bacteria</taxon>
        <taxon>Bacillati</taxon>
        <taxon>Actinomycetota</taxon>
        <taxon>Actinomycetes</taxon>
        <taxon>Mycobacteriales</taxon>
        <taxon>Nocardiaceae</taxon>
        <taxon>Nocardia</taxon>
    </lineage>
</organism>
<evidence type="ECO:0000313" key="2">
    <source>
        <dbReference type="Proteomes" id="UP000316331"/>
    </source>
</evidence>
<protein>
    <submittedName>
        <fullName evidence="1">Uncharacterized protein</fullName>
    </submittedName>
</protein>
<dbReference type="AlphaFoldDB" id="A0A543F3U4"/>
<dbReference type="EMBL" id="VFPG01000001">
    <property type="protein sequence ID" value="TQM28496.1"/>
    <property type="molecule type" value="Genomic_DNA"/>
</dbReference>
<dbReference type="Proteomes" id="UP000316331">
    <property type="component" value="Unassembled WGS sequence"/>
</dbReference>
<accession>A0A543F3U4</accession>
<dbReference type="RefSeq" id="WP_185756895.1">
    <property type="nucleotide sequence ID" value="NZ_VFPG01000001.1"/>
</dbReference>
<sequence>MRSHPTLIARAAACLRPGAPDTPTARPGEERLAPELRVGPVPLLTMEWLGAGGGLG</sequence>